<evidence type="ECO:0000256" key="1">
    <source>
        <dbReference type="SAM" id="Phobius"/>
    </source>
</evidence>
<evidence type="ECO:0000313" key="2">
    <source>
        <dbReference type="EMBL" id="RYR54674.1"/>
    </source>
</evidence>
<dbReference type="InterPro" id="IPR044824">
    <property type="entry name" value="MAIN-like"/>
</dbReference>
<sequence>MGDGSGMNVEENLNRLDEVHIAVHLIHKPARVLTPHGTLVDVFTSEPVDPSMDLRRQRLEPYLRRAGFYYSLLIRRFEYDNPLISAFVEHGDSRRTCFISRGLGLPIDGEPISGTLRSWKLLGDVPPGHVGTTKYNIRLKWIRSRLQQMLLDAADDVMIQYARCYILYLLGSVLLPDKANTQSMYATYLCLPILMLSAVIVGGAHVFVGYIESCAWIQITPSKVWVAVIHGTVTGPVGFYPPQKCCMIRGLMTFLLEYLKSMESTGGKVT</sequence>
<gene>
    <name evidence="2" type="ORF">Ahy_A06g029980</name>
</gene>
<comment type="caution">
    <text evidence="2">The sequence shown here is derived from an EMBL/GenBank/DDBJ whole genome shotgun (WGS) entry which is preliminary data.</text>
</comment>
<evidence type="ECO:0008006" key="4">
    <source>
        <dbReference type="Google" id="ProtNLM"/>
    </source>
</evidence>
<name>A0A445CUT7_ARAHY</name>
<dbReference type="GO" id="GO:0010073">
    <property type="term" value="P:meristem maintenance"/>
    <property type="evidence" value="ECO:0007669"/>
    <property type="project" value="InterPro"/>
</dbReference>
<keyword evidence="1" id="KW-0812">Transmembrane</keyword>
<organism evidence="2 3">
    <name type="scientific">Arachis hypogaea</name>
    <name type="common">Peanut</name>
    <dbReference type="NCBI Taxonomy" id="3818"/>
    <lineage>
        <taxon>Eukaryota</taxon>
        <taxon>Viridiplantae</taxon>
        <taxon>Streptophyta</taxon>
        <taxon>Embryophyta</taxon>
        <taxon>Tracheophyta</taxon>
        <taxon>Spermatophyta</taxon>
        <taxon>Magnoliopsida</taxon>
        <taxon>eudicotyledons</taxon>
        <taxon>Gunneridae</taxon>
        <taxon>Pentapetalae</taxon>
        <taxon>rosids</taxon>
        <taxon>fabids</taxon>
        <taxon>Fabales</taxon>
        <taxon>Fabaceae</taxon>
        <taxon>Papilionoideae</taxon>
        <taxon>50 kb inversion clade</taxon>
        <taxon>dalbergioids sensu lato</taxon>
        <taxon>Dalbergieae</taxon>
        <taxon>Pterocarpus clade</taxon>
        <taxon>Arachis</taxon>
    </lineage>
</organism>
<keyword evidence="1" id="KW-1133">Transmembrane helix</keyword>
<dbReference type="Proteomes" id="UP000289738">
    <property type="component" value="Chromosome A06"/>
</dbReference>
<accession>A0A445CUT7</accession>
<protein>
    <recommendedName>
        <fullName evidence="4">Aminotransferase-like plant mobile domain-containing protein</fullName>
    </recommendedName>
</protein>
<dbReference type="AlphaFoldDB" id="A0A445CUT7"/>
<keyword evidence="1" id="KW-0472">Membrane</keyword>
<feature type="transmembrane region" description="Helical" evidence="1">
    <location>
        <begin position="188"/>
        <end position="211"/>
    </location>
</feature>
<evidence type="ECO:0000313" key="3">
    <source>
        <dbReference type="Proteomes" id="UP000289738"/>
    </source>
</evidence>
<reference evidence="2 3" key="1">
    <citation type="submission" date="2019-01" db="EMBL/GenBank/DDBJ databases">
        <title>Sequencing of cultivated peanut Arachis hypogaea provides insights into genome evolution and oil improvement.</title>
        <authorList>
            <person name="Chen X."/>
        </authorList>
    </citation>
    <scope>NUCLEOTIDE SEQUENCE [LARGE SCALE GENOMIC DNA]</scope>
    <source>
        <strain evidence="3">cv. Fuhuasheng</strain>
        <tissue evidence="2">Leaves</tissue>
    </source>
</reference>
<dbReference type="PANTHER" id="PTHR46033:SF8">
    <property type="entry name" value="PROTEIN MAINTENANCE OF MERISTEMS-LIKE"/>
    <property type="match status" value="1"/>
</dbReference>
<keyword evidence="3" id="KW-1185">Reference proteome</keyword>
<dbReference type="EMBL" id="SDMP01000006">
    <property type="protein sequence ID" value="RYR54674.1"/>
    <property type="molecule type" value="Genomic_DNA"/>
</dbReference>
<dbReference type="PANTHER" id="PTHR46033">
    <property type="entry name" value="PROTEIN MAIN-LIKE 2"/>
    <property type="match status" value="1"/>
</dbReference>
<proteinExistence type="predicted"/>